<dbReference type="PANTHER" id="PTHR42909:SF1">
    <property type="entry name" value="CARBOHYDRATE KINASE PFKB DOMAIN-CONTAINING PROTEIN"/>
    <property type="match status" value="1"/>
</dbReference>
<evidence type="ECO:0000256" key="3">
    <source>
        <dbReference type="ARBA" id="ARBA00023211"/>
    </source>
</evidence>
<keyword evidence="1" id="KW-0479">Metal-binding</keyword>
<evidence type="ECO:0000313" key="7">
    <source>
        <dbReference type="Proteomes" id="UP000838878"/>
    </source>
</evidence>
<organism evidence="6 7">
    <name type="scientific">Brenthis ino</name>
    <name type="common">lesser marbled fritillary</name>
    <dbReference type="NCBI Taxonomy" id="405034"/>
    <lineage>
        <taxon>Eukaryota</taxon>
        <taxon>Metazoa</taxon>
        <taxon>Ecdysozoa</taxon>
        <taxon>Arthropoda</taxon>
        <taxon>Hexapoda</taxon>
        <taxon>Insecta</taxon>
        <taxon>Pterygota</taxon>
        <taxon>Neoptera</taxon>
        <taxon>Endopterygota</taxon>
        <taxon>Lepidoptera</taxon>
        <taxon>Glossata</taxon>
        <taxon>Ditrysia</taxon>
        <taxon>Papilionoidea</taxon>
        <taxon>Nymphalidae</taxon>
        <taxon>Heliconiinae</taxon>
        <taxon>Argynnini</taxon>
        <taxon>Brenthis</taxon>
    </lineage>
</organism>
<dbReference type="HAMAP" id="MF_01876">
    <property type="entry name" value="PsiMP_glycosidase"/>
    <property type="match status" value="1"/>
</dbReference>
<evidence type="ECO:0008006" key="8">
    <source>
        <dbReference type="Google" id="ProtNLM"/>
    </source>
</evidence>
<dbReference type="InterPro" id="IPR007342">
    <property type="entry name" value="PsuG"/>
</dbReference>
<gene>
    <name evidence="6" type="ORF">BINO364_LOCUS8527</name>
</gene>
<keyword evidence="3" id="KW-0464">Manganese</keyword>
<evidence type="ECO:0000256" key="2">
    <source>
        <dbReference type="ARBA" id="ARBA00022801"/>
    </source>
</evidence>
<dbReference type="Proteomes" id="UP000838878">
    <property type="component" value="Chromosome 3"/>
</dbReference>
<keyword evidence="2" id="KW-0378">Hydrolase</keyword>
<keyword evidence="7" id="KW-1185">Reference proteome</keyword>
<dbReference type="Pfam" id="PF04227">
    <property type="entry name" value="Indigoidine_A"/>
    <property type="match status" value="1"/>
</dbReference>
<dbReference type="PANTHER" id="PTHR42909">
    <property type="entry name" value="ZGC:136858"/>
    <property type="match status" value="1"/>
</dbReference>
<proteinExistence type="inferred from homology"/>
<dbReference type="SUPFAM" id="SSF110581">
    <property type="entry name" value="Indigoidine synthase A-like"/>
    <property type="match status" value="1"/>
</dbReference>
<evidence type="ECO:0000256" key="5">
    <source>
        <dbReference type="ARBA" id="ARBA00023295"/>
    </source>
</evidence>
<reference evidence="6" key="1">
    <citation type="submission" date="2021-12" db="EMBL/GenBank/DDBJ databases">
        <authorList>
            <person name="Martin H S."/>
        </authorList>
    </citation>
    <scope>NUCLEOTIDE SEQUENCE</scope>
</reference>
<keyword evidence="5" id="KW-0326">Glycosidase</keyword>
<dbReference type="GO" id="GO:0046872">
    <property type="term" value="F:metal ion binding"/>
    <property type="evidence" value="ECO:0007669"/>
    <property type="project" value="UniProtKB-KW"/>
</dbReference>
<dbReference type="Gene3D" id="3.40.1790.10">
    <property type="entry name" value="Indigoidine synthase domain"/>
    <property type="match status" value="1"/>
</dbReference>
<dbReference type="GO" id="GO:0004730">
    <property type="term" value="F:pseudouridylate synthase activity"/>
    <property type="evidence" value="ECO:0007669"/>
    <property type="project" value="InterPro"/>
</dbReference>
<dbReference type="GO" id="GO:0016798">
    <property type="term" value="F:hydrolase activity, acting on glycosyl bonds"/>
    <property type="evidence" value="ECO:0007669"/>
    <property type="project" value="UniProtKB-KW"/>
</dbReference>
<protein>
    <recommendedName>
        <fullName evidence="8">Pseudouridine-5'-phosphate glycosidase</fullName>
    </recommendedName>
</protein>
<dbReference type="OrthoDB" id="198885at2759"/>
<dbReference type="GO" id="GO:0005737">
    <property type="term" value="C:cytoplasm"/>
    <property type="evidence" value="ECO:0007669"/>
    <property type="project" value="TreeGrafter"/>
</dbReference>
<keyword evidence="4" id="KW-0456">Lyase</keyword>
<feature type="non-terminal residue" evidence="6">
    <location>
        <position position="426"/>
    </location>
</feature>
<evidence type="ECO:0000256" key="1">
    <source>
        <dbReference type="ARBA" id="ARBA00022723"/>
    </source>
</evidence>
<dbReference type="EMBL" id="OV170223">
    <property type="protein sequence ID" value="CAH0722590.1"/>
    <property type="molecule type" value="Genomic_DNA"/>
</dbReference>
<dbReference type="AlphaFoldDB" id="A0A8J9VMB1"/>
<name>A0A8J9VMB1_9NEOP</name>
<dbReference type="InterPro" id="IPR022830">
    <property type="entry name" value="Indigdn_synthA-like"/>
</dbReference>
<evidence type="ECO:0000256" key="4">
    <source>
        <dbReference type="ARBA" id="ARBA00023239"/>
    </source>
</evidence>
<evidence type="ECO:0000313" key="6">
    <source>
        <dbReference type="EMBL" id="CAH0722590.1"/>
    </source>
</evidence>
<sequence>MAGLLRAMRRAYIPGLSHMRRHSTYPLMYSDEVRDAKAEGKPIVALESTIITHGMPYPRNLETALEVDDIIRRQGATPATISILKGQLTVGLTKEQIQYLAKAKGVVKASRRDLAPIMASQLDGATTVAGTIIAAELADIPIFVTGGIGGVHREGEDTMDVSADLTELGHSKTLVVCSGVKSILDIGRTLEYLETQGVTVCSFGESKEFPSFYTRRSGHTAPHNARDALHAARLLYAARQLKLSSGIVIAVPVPQEHAMDEKVIETAIRNALFEANKQGIRGKDVTPFLLAAVSAATGGASLDANIALIKNNAKVGADIAVQFQKLRNVDNLENAFNIGVSKSSGKCTTNSSRQLHTMCASSANESGAGTNMINNSSGDVLVIGGANVDRTYRVTEQHVQLFEIDPTLIRRKHDTCVFEATENVKL</sequence>
<accession>A0A8J9VMB1</accession>